<sequence length="87" mass="9687">MLTSLSMLTNLLTTGWLTIETSSLEPTTTTGTRLLILLSMYKPNEQQVALFRYKCTNNYGILQIAALTTGADKNTSLCMFSQEPTYL</sequence>
<gene>
    <name evidence="2" type="primary">orf05508</name>
    <name evidence="2" type="ORF">Q903MT_gene5476</name>
</gene>
<reference evidence="2" key="1">
    <citation type="submission" date="2019-03" db="EMBL/GenBank/DDBJ databases">
        <title>Largest Complete Mitochondrial Genome of a Gymnosperm, Sitka Spruce (Picea sitchensis), Indicates Complex Physical Structure.</title>
        <authorList>
            <person name="Jackman S.D."/>
            <person name="Coombe L."/>
            <person name="Warren R."/>
            <person name="Kirk H."/>
            <person name="Trinh E."/>
            <person name="McLeod T."/>
            <person name="Pleasance S."/>
            <person name="Pandoh P."/>
            <person name="Zhao Y."/>
            <person name="Coope R."/>
            <person name="Bousquet J."/>
            <person name="Bohlmann J.C."/>
            <person name="Jones S.J.M."/>
            <person name="Birol I."/>
        </authorList>
    </citation>
    <scope>NUCLEOTIDE SEQUENCE</scope>
    <source>
        <strain evidence="2">Q903</strain>
    </source>
</reference>
<organism evidence="2">
    <name type="scientific">Picea sitchensis</name>
    <name type="common">Sitka spruce</name>
    <name type="synonym">Pinus sitchensis</name>
    <dbReference type="NCBI Taxonomy" id="3332"/>
    <lineage>
        <taxon>Eukaryota</taxon>
        <taxon>Viridiplantae</taxon>
        <taxon>Streptophyta</taxon>
        <taxon>Embryophyta</taxon>
        <taxon>Tracheophyta</taxon>
        <taxon>Spermatophyta</taxon>
        <taxon>Pinopsida</taxon>
        <taxon>Pinidae</taxon>
        <taxon>Conifers I</taxon>
        <taxon>Pinales</taxon>
        <taxon>Pinaceae</taxon>
        <taxon>Picea</taxon>
    </lineage>
</organism>
<keyword evidence="1" id="KW-0732">Signal</keyword>
<geneLocation type="mitochondrion" evidence="2"/>
<evidence type="ECO:0000256" key="1">
    <source>
        <dbReference type="SAM" id="SignalP"/>
    </source>
</evidence>
<proteinExistence type="predicted"/>
<dbReference type="EMBL" id="MK697702">
    <property type="protein sequence ID" value="QHR91442.1"/>
    <property type="molecule type" value="Genomic_DNA"/>
</dbReference>
<keyword evidence="2" id="KW-0496">Mitochondrion</keyword>
<accession>A0A6B9XVZ6</accession>
<name>A0A6B9XVZ6_PICSI</name>
<evidence type="ECO:0000313" key="2">
    <source>
        <dbReference type="EMBL" id="QHR91442.1"/>
    </source>
</evidence>
<evidence type="ECO:0008006" key="3">
    <source>
        <dbReference type="Google" id="ProtNLM"/>
    </source>
</evidence>
<feature type="chain" id="PRO_5025646776" description="Secreted protein" evidence="1">
    <location>
        <begin position="24"/>
        <end position="87"/>
    </location>
</feature>
<dbReference type="AlphaFoldDB" id="A0A6B9XVZ6"/>
<feature type="signal peptide" evidence="1">
    <location>
        <begin position="1"/>
        <end position="23"/>
    </location>
</feature>
<protein>
    <recommendedName>
        <fullName evidence="3">Secreted protein</fullName>
    </recommendedName>
</protein>